<evidence type="ECO:0000256" key="1">
    <source>
        <dbReference type="SAM" id="MobiDB-lite"/>
    </source>
</evidence>
<organism evidence="2 3">
    <name type="scientific">Aquisphaera giovannonii</name>
    <dbReference type="NCBI Taxonomy" id="406548"/>
    <lineage>
        <taxon>Bacteria</taxon>
        <taxon>Pseudomonadati</taxon>
        <taxon>Planctomycetota</taxon>
        <taxon>Planctomycetia</taxon>
        <taxon>Isosphaerales</taxon>
        <taxon>Isosphaeraceae</taxon>
        <taxon>Aquisphaera</taxon>
    </lineage>
</organism>
<feature type="region of interest" description="Disordered" evidence="1">
    <location>
        <begin position="1"/>
        <end position="21"/>
    </location>
</feature>
<proteinExistence type="predicted"/>
<protein>
    <submittedName>
        <fullName evidence="2">Uncharacterized protein</fullName>
    </submittedName>
</protein>
<dbReference type="Proteomes" id="UP000324233">
    <property type="component" value="Chromosome"/>
</dbReference>
<keyword evidence="3" id="KW-1185">Reference proteome</keyword>
<dbReference type="InterPro" id="IPR011051">
    <property type="entry name" value="RmlC_Cupin_sf"/>
</dbReference>
<accession>A0A5B9VX06</accession>
<evidence type="ECO:0000313" key="3">
    <source>
        <dbReference type="Proteomes" id="UP000324233"/>
    </source>
</evidence>
<dbReference type="Gene3D" id="2.60.120.480">
    <property type="entry name" value="Ureidoglycolate hydrolase"/>
    <property type="match status" value="1"/>
</dbReference>
<sequence>MADFPGMPLGGDESPDLRLPPALPRHEVPVVRATPVSLAGYGVLVDDPNSYRVELVAWPALGWRPVDPGTGLGGGLASARLHVRREGRALLASDDEGRDDPARGWTIVGWAERPDEAGAAGPAVILPGASYRPDGGQLVVPVDPGPYLAVLARPGDDVGPGDFAGFFVEPGRALSIPPGVWCAAAAAIPAGDGGRFLVRSGRVRARISCDLREEFGVVLSVPVRPPVP</sequence>
<dbReference type="GO" id="GO:0004848">
    <property type="term" value="F:ureidoglycolate hydrolase activity"/>
    <property type="evidence" value="ECO:0007669"/>
    <property type="project" value="InterPro"/>
</dbReference>
<dbReference type="AlphaFoldDB" id="A0A5B9VX06"/>
<evidence type="ECO:0000313" key="2">
    <source>
        <dbReference type="EMBL" id="QEH32240.1"/>
    </source>
</evidence>
<dbReference type="RefSeq" id="WP_148591277.1">
    <property type="nucleotide sequence ID" value="NZ_CP042997.1"/>
</dbReference>
<dbReference type="OrthoDB" id="277389at2"/>
<dbReference type="EMBL" id="CP042997">
    <property type="protein sequence ID" value="QEH32240.1"/>
    <property type="molecule type" value="Genomic_DNA"/>
</dbReference>
<dbReference type="InterPro" id="IPR024060">
    <property type="entry name" value="Ureidoglycolate_lyase_dom_sf"/>
</dbReference>
<name>A0A5B9VX06_9BACT</name>
<gene>
    <name evidence="2" type="ORF">OJF2_07090</name>
</gene>
<dbReference type="KEGG" id="agv:OJF2_07090"/>
<reference evidence="2 3" key="1">
    <citation type="submission" date="2019-08" db="EMBL/GenBank/DDBJ databases">
        <title>Deep-cultivation of Planctomycetes and their phenomic and genomic characterization uncovers novel biology.</title>
        <authorList>
            <person name="Wiegand S."/>
            <person name="Jogler M."/>
            <person name="Boedeker C."/>
            <person name="Pinto D."/>
            <person name="Vollmers J."/>
            <person name="Rivas-Marin E."/>
            <person name="Kohn T."/>
            <person name="Peeters S.H."/>
            <person name="Heuer A."/>
            <person name="Rast P."/>
            <person name="Oberbeckmann S."/>
            <person name="Bunk B."/>
            <person name="Jeske O."/>
            <person name="Meyerdierks A."/>
            <person name="Storesund J.E."/>
            <person name="Kallscheuer N."/>
            <person name="Luecker S."/>
            <person name="Lage O.M."/>
            <person name="Pohl T."/>
            <person name="Merkel B.J."/>
            <person name="Hornburger P."/>
            <person name="Mueller R.-W."/>
            <person name="Bruemmer F."/>
            <person name="Labrenz M."/>
            <person name="Spormann A.M."/>
            <person name="Op den Camp H."/>
            <person name="Overmann J."/>
            <person name="Amann R."/>
            <person name="Jetten M.S.M."/>
            <person name="Mascher T."/>
            <person name="Medema M.H."/>
            <person name="Devos D.P."/>
            <person name="Kaster A.-K."/>
            <person name="Ovreas L."/>
            <person name="Rohde M."/>
            <person name="Galperin M.Y."/>
            <person name="Jogler C."/>
        </authorList>
    </citation>
    <scope>NUCLEOTIDE SEQUENCE [LARGE SCALE GENOMIC DNA]</scope>
    <source>
        <strain evidence="2 3">OJF2</strain>
    </source>
</reference>
<dbReference type="SUPFAM" id="SSF51182">
    <property type="entry name" value="RmlC-like cupins"/>
    <property type="match status" value="1"/>
</dbReference>